<sequence>MLHINFVLIFVCISSILILPCHSSTDDKKISAVEYGIHSEKIDNAYDKGKTIEHIDTTHNAEELSALADHHHRTAPIHHAIHPLNHHRHVHHSVGGVNMGGGHVVKAPTRTGSLYSSILNGGK</sequence>
<proteinExistence type="predicted"/>
<name>A0AC34FB35_9BILA</name>
<accession>A0AC34FB35</accession>
<protein>
    <submittedName>
        <fullName evidence="2">Uncharacterized protein</fullName>
    </submittedName>
</protein>
<dbReference type="Proteomes" id="UP000887579">
    <property type="component" value="Unplaced"/>
</dbReference>
<evidence type="ECO:0000313" key="2">
    <source>
        <dbReference type="WBParaSite" id="ES5_v2.g14045.t1"/>
    </source>
</evidence>
<reference evidence="2" key="1">
    <citation type="submission" date="2022-11" db="UniProtKB">
        <authorList>
            <consortium name="WormBaseParasite"/>
        </authorList>
    </citation>
    <scope>IDENTIFICATION</scope>
</reference>
<dbReference type="WBParaSite" id="ES5_v2.g14045.t1">
    <property type="protein sequence ID" value="ES5_v2.g14045.t1"/>
    <property type="gene ID" value="ES5_v2.g14045"/>
</dbReference>
<evidence type="ECO:0000313" key="1">
    <source>
        <dbReference type="Proteomes" id="UP000887579"/>
    </source>
</evidence>
<organism evidence="1 2">
    <name type="scientific">Panagrolaimus sp. ES5</name>
    <dbReference type="NCBI Taxonomy" id="591445"/>
    <lineage>
        <taxon>Eukaryota</taxon>
        <taxon>Metazoa</taxon>
        <taxon>Ecdysozoa</taxon>
        <taxon>Nematoda</taxon>
        <taxon>Chromadorea</taxon>
        <taxon>Rhabditida</taxon>
        <taxon>Tylenchina</taxon>
        <taxon>Panagrolaimomorpha</taxon>
        <taxon>Panagrolaimoidea</taxon>
        <taxon>Panagrolaimidae</taxon>
        <taxon>Panagrolaimus</taxon>
    </lineage>
</organism>